<dbReference type="Gene3D" id="1.10.510.10">
    <property type="entry name" value="Transferase(Phosphotransferase) domain 1"/>
    <property type="match status" value="1"/>
</dbReference>
<dbReference type="Proteomes" id="UP000834106">
    <property type="component" value="Chromosome 14"/>
</dbReference>
<name>A0AAD1ZVW2_9LAMI</name>
<dbReference type="InterPro" id="IPR011009">
    <property type="entry name" value="Kinase-like_dom_sf"/>
</dbReference>
<proteinExistence type="predicted"/>
<dbReference type="PANTHER" id="PTHR47989:SF45">
    <property type="entry name" value="OS01G0709500 PROTEIN"/>
    <property type="match status" value="1"/>
</dbReference>
<sequence length="208" mass="23428">MLSRLHHLNLVKFIGICIEERTRCLVYEVDLFQMAVLSPTYMDSIICLAHMPSNVSHFFNVLPLNRGCMYDAPEYAMAGRLLVENDFYSYVVVLLELLSGRKPVDTRQPPKVVAIAFMCVRPSQESLARDSDFKGNFVPSNSSWWNAGGITPRLTYGHTSSFITIVYCSDHLKVLENISQYSISVEGGIALPIRHGNRSSHLRIVTSN</sequence>
<dbReference type="GO" id="GO:0005524">
    <property type="term" value="F:ATP binding"/>
    <property type="evidence" value="ECO:0007669"/>
    <property type="project" value="UniProtKB-KW"/>
</dbReference>
<dbReference type="PANTHER" id="PTHR47989">
    <property type="entry name" value="OS01G0750732 PROTEIN"/>
    <property type="match status" value="1"/>
</dbReference>
<keyword evidence="5" id="KW-1185">Reference proteome</keyword>
<evidence type="ECO:0000256" key="3">
    <source>
        <dbReference type="ARBA" id="ARBA00022840"/>
    </source>
</evidence>
<keyword evidence="3" id="KW-0067">ATP-binding</keyword>
<evidence type="ECO:0000313" key="4">
    <source>
        <dbReference type="EMBL" id="CAI9776642.1"/>
    </source>
</evidence>
<keyword evidence="2" id="KW-0547">Nucleotide-binding</keyword>
<organism evidence="4 5">
    <name type="scientific">Fraxinus pennsylvanica</name>
    <dbReference type="NCBI Taxonomy" id="56036"/>
    <lineage>
        <taxon>Eukaryota</taxon>
        <taxon>Viridiplantae</taxon>
        <taxon>Streptophyta</taxon>
        <taxon>Embryophyta</taxon>
        <taxon>Tracheophyta</taxon>
        <taxon>Spermatophyta</taxon>
        <taxon>Magnoliopsida</taxon>
        <taxon>eudicotyledons</taxon>
        <taxon>Gunneridae</taxon>
        <taxon>Pentapetalae</taxon>
        <taxon>asterids</taxon>
        <taxon>lamiids</taxon>
        <taxon>Lamiales</taxon>
        <taxon>Oleaceae</taxon>
        <taxon>Oleeae</taxon>
        <taxon>Fraxinus</taxon>
    </lineage>
</organism>
<evidence type="ECO:0000256" key="2">
    <source>
        <dbReference type="ARBA" id="ARBA00022741"/>
    </source>
</evidence>
<keyword evidence="1" id="KW-0723">Serine/threonine-protein kinase</keyword>
<dbReference type="AlphaFoldDB" id="A0AAD1ZVW2"/>
<protein>
    <recommendedName>
        <fullName evidence="6">Protein kinase domain-containing protein</fullName>
    </recommendedName>
</protein>
<dbReference type="SUPFAM" id="SSF56112">
    <property type="entry name" value="Protein kinase-like (PK-like)"/>
    <property type="match status" value="1"/>
</dbReference>
<gene>
    <name evidence="4" type="ORF">FPE_LOCUS24072</name>
</gene>
<evidence type="ECO:0008006" key="6">
    <source>
        <dbReference type="Google" id="ProtNLM"/>
    </source>
</evidence>
<accession>A0AAD1ZVW2</accession>
<dbReference type="EMBL" id="OU503049">
    <property type="protein sequence ID" value="CAI9776642.1"/>
    <property type="molecule type" value="Genomic_DNA"/>
</dbReference>
<reference evidence="4" key="1">
    <citation type="submission" date="2023-05" db="EMBL/GenBank/DDBJ databases">
        <authorList>
            <person name="Huff M."/>
        </authorList>
    </citation>
    <scope>NUCLEOTIDE SEQUENCE</scope>
</reference>
<dbReference type="GO" id="GO:0004674">
    <property type="term" value="F:protein serine/threonine kinase activity"/>
    <property type="evidence" value="ECO:0007669"/>
    <property type="project" value="UniProtKB-KW"/>
</dbReference>
<keyword evidence="1" id="KW-0808">Transferase</keyword>
<evidence type="ECO:0000256" key="1">
    <source>
        <dbReference type="ARBA" id="ARBA00022527"/>
    </source>
</evidence>
<evidence type="ECO:0000313" key="5">
    <source>
        <dbReference type="Proteomes" id="UP000834106"/>
    </source>
</evidence>
<keyword evidence="1" id="KW-0418">Kinase</keyword>
<dbReference type="Gene3D" id="3.30.200.20">
    <property type="entry name" value="Phosphorylase Kinase, domain 1"/>
    <property type="match status" value="1"/>
</dbReference>